<comment type="caution">
    <text evidence="8">The sequence shown here is derived from an EMBL/GenBank/DDBJ whole genome shotgun (WGS) entry which is preliminary data.</text>
</comment>
<feature type="transmembrane region" description="Helical" evidence="6">
    <location>
        <begin position="211"/>
        <end position="234"/>
    </location>
</feature>
<dbReference type="EMBL" id="JBFCZG010000002">
    <property type="protein sequence ID" value="KAL3425361.1"/>
    <property type="molecule type" value="Genomic_DNA"/>
</dbReference>
<name>A0ABR4PR32_9HELO</name>
<feature type="signal peptide" evidence="7">
    <location>
        <begin position="1"/>
        <end position="26"/>
    </location>
</feature>
<keyword evidence="9" id="KW-1185">Reference proteome</keyword>
<evidence type="ECO:0000256" key="7">
    <source>
        <dbReference type="SAM" id="SignalP"/>
    </source>
</evidence>
<dbReference type="PANTHER" id="PTHR15549">
    <property type="entry name" value="PAIRED IMMUNOGLOBULIN-LIKE TYPE 2 RECEPTOR"/>
    <property type="match status" value="1"/>
</dbReference>
<evidence type="ECO:0000256" key="1">
    <source>
        <dbReference type="ARBA" id="ARBA00004167"/>
    </source>
</evidence>
<feature type="compositionally biased region" description="Low complexity" evidence="5">
    <location>
        <begin position="168"/>
        <end position="200"/>
    </location>
</feature>
<evidence type="ECO:0000313" key="8">
    <source>
        <dbReference type="EMBL" id="KAL3425361.1"/>
    </source>
</evidence>
<protein>
    <submittedName>
        <fullName evidence="8">Uncharacterized protein</fullName>
    </submittedName>
</protein>
<keyword evidence="7" id="KW-0732">Signal</keyword>
<keyword evidence="2 6" id="KW-0812">Transmembrane</keyword>
<keyword evidence="3 6" id="KW-1133">Transmembrane helix</keyword>
<organism evidence="8 9">
    <name type="scientific">Phlyctema vagabunda</name>
    <dbReference type="NCBI Taxonomy" id="108571"/>
    <lineage>
        <taxon>Eukaryota</taxon>
        <taxon>Fungi</taxon>
        <taxon>Dikarya</taxon>
        <taxon>Ascomycota</taxon>
        <taxon>Pezizomycotina</taxon>
        <taxon>Leotiomycetes</taxon>
        <taxon>Helotiales</taxon>
        <taxon>Dermateaceae</taxon>
        <taxon>Phlyctema</taxon>
    </lineage>
</organism>
<reference evidence="8 9" key="1">
    <citation type="submission" date="2024-06" db="EMBL/GenBank/DDBJ databases">
        <title>Complete genome of Phlyctema vagabunda strain 19-DSS-EL-015.</title>
        <authorList>
            <person name="Fiorenzani C."/>
        </authorList>
    </citation>
    <scope>NUCLEOTIDE SEQUENCE [LARGE SCALE GENOMIC DNA]</scope>
    <source>
        <strain evidence="8 9">19-DSS-EL-015</strain>
    </source>
</reference>
<evidence type="ECO:0000256" key="4">
    <source>
        <dbReference type="ARBA" id="ARBA00023136"/>
    </source>
</evidence>
<gene>
    <name evidence="8" type="ORF">PVAG01_02152</name>
</gene>
<keyword evidence="4 6" id="KW-0472">Membrane</keyword>
<feature type="compositionally biased region" description="Polar residues" evidence="5">
    <location>
        <begin position="242"/>
        <end position="251"/>
    </location>
</feature>
<sequence length="312" mass="32255">MVQRSQATTAWLAASVAALFIALVSSQNAGTQCYVLDGTARRGFYRCNNETAGHTTCCDLGDTCYSNGVCAGPNNGIMDYQRKGCTDPTWQDPACLNQCQPYANFSTAGIRWCGSSIESTTDYCCDPGGSGIGSFACCRNQSLLFELSPVASSIATIESTAVVSYPPASSTSGASTSSSSSTGTAAATTTSASSTPTNTASGGGESSTNGAAIGAGVGVPVAVILAAAIGFFFWRRKKAAKTSQPYELQNGEQGGYTQAPYADANSPQGAHAPYDAEAQPKGYFAGRQYDPPQELPTQDVVHEMGTDTAMKR</sequence>
<evidence type="ECO:0000313" key="9">
    <source>
        <dbReference type="Proteomes" id="UP001629113"/>
    </source>
</evidence>
<dbReference type="InterPro" id="IPR051694">
    <property type="entry name" value="Immunoregulatory_rcpt-like"/>
</dbReference>
<comment type="subcellular location">
    <subcellularLocation>
        <location evidence="1">Membrane</location>
        <topology evidence="1">Single-pass membrane protein</topology>
    </subcellularLocation>
</comment>
<accession>A0ABR4PR32</accession>
<evidence type="ECO:0000256" key="3">
    <source>
        <dbReference type="ARBA" id="ARBA00022989"/>
    </source>
</evidence>
<proteinExistence type="predicted"/>
<evidence type="ECO:0000256" key="5">
    <source>
        <dbReference type="SAM" id="MobiDB-lite"/>
    </source>
</evidence>
<feature type="chain" id="PRO_5047404873" evidence="7">
    <location>
        <begin position="27"/>
        <end position="312"/>
    </location>
</feature>
<dbReference type="Proteomes" id="UP001629113">
    <property type="component" value="Unassembled WGS sequence"/>
</dbReference>
<evidence type="ECO:0000256" key="6">
    <source>
        <dbReference type="SAM" id="Phobius"/>
    </source>
</evidence>
<evidence type="ECO:0000256" key="2">
    <source>
        <dbReference type="ARBA" id="ARBA00022692"/>
    </source>
</evidence>
<feature type="compositionally biased region" description="Basic and acidic residues" evidence="5">
    <location>
        <begin position="300"/>
        <end position="312"/>
    </location>
</feature>
<feature type="region of interest" description="Disordered" evidence="5">
    <location>
        <begin position="168"/>
        <end position="206"/>
    </location>
</feature>
<feature type="region of interest" description="Disordered" evidence="5">
    <location>
        <begin position="242"/>
        <end position="312"/>
    </location>
</feature>